<dbReference type="PANTHER" id="PTHR16223">
    <property type="entry name" value="TRANSCRIPTION FACTOR BHLH83-RELATED"/>
    <property type="match status" value="1"/>
</dbReference>
<dbReference type="PANTHER" id="PTHR16223:SF383">
    <property type="entry name" value="TRANSCRIPTION FACTOR BHLH111"/>
    <property type="match status" value="1"/>
</dbReference>
<feature type="region of interest" description="Disordered" evidence="6">
    <location>
        <begin position="47"/>
        <end position="114"/>
    </location>
</feature>
<feature type="compositionally biased region" description="Polar residues" evidence="6">
    <location>
        <begin position="100"/>
        <end position="114"/>
    </location>
</feature>
<evidence type="ECO:0000313" key="9">
    <source>
        <dbReference type="Proteomes" id="UP000238479"/>
    </source>
</evidence>
<dbReference type="GO" id="GO:0000978">
    <property type="term" value="F:RNA polymerase II cis-regulatory region sequence-specific DNA binding"/>
    <property type="evidence" value="ECO:0007669"/>
    <property type="project" value="TreeGrafter"/>
</dbReference>
<dbReference type="STRING" id="74649.A0A2P6R4J2"/>
<dbReference type="Gene3D" id="4.10.280.10">
    <property type="entry name" value="Helix-loop-helix DNA-binding domain"/>
    <property type="match status" value="1"/>
</dbReference>
<evidence type="ECO:0000259" key="7">
    <source>
        <dbReference type="PROSITE" id="PS50888"/>
    </source>
</evidence>
<reference evidence="8 9" key="1">
    <citation type="journal article" date="2018" name="Nat. Genet.">
        <title>The Rosa genome provides new insights in the design of modern roses.</title>
        <authorList>
            <person name="Bendahmane M."/>
        </authorList>
    </citation>
    <scope>NUCLEOTIDE SEQUENCE [LARGE SCALE GENOMIC DNA]</scope>
    <source>
        <strain evidence="9">cv. Old Blush</strain>
    </source>
</reference>
<dbReference type="InterPro" id="IPR011598">
    <property type="entry name" value="bHLH_dom"/>
</dbReference>
<evidence type="ECO:0000313" key="8">
    <source>
        <dbReference type="EMBL" id="PRQ41328.1"/>
    </source>
</evidence>
<accession>A0A2P6R4J2</accession>
<keyword evidence="5" id="KW-0539">Nucleus</keyword>
<dbReference type="OMA" id="QDFLRPM"/>
<dbReference type="AlphaFoldDB" id="A0A2P6R4J2"/>
<dbReference type="InterPro" id="IPR045239">
    <property type="entry name" value="bHLH95_bHLH"/>
</dbReference>
<dbReference type="CDD" id="cd11393">
    <property type="entry name" value="bHLH_AtbHLH_like"/>
    <property type="match status" value="1"/>
</dbReference>
<feature type="compositionally biased region" description="Polar residues" evidence="6">
    <location>
        <begin position="353"/>
        <end position="363"/>
    </location>
</feature>
<keyword evidence="3" id="KW-0238">DNA-binding</keyword>
<dbReference type="GO" id="GO:0046983">
    <property type="term" value="F:protein dimerization activity"/>
    <property type="evidence" value="ECO:0007669"/>
    <property type="project" value="InterPro"/>
</dbReference>
<protein>
    <submittedName>
        <fullName evidence="8">Putative transcription factor bHLH family</fullName>
    </submittedName>
</protein>
<gene>
    <name evidence="8" type="ORF">RchiOBHm_Chr4g0445691</name>
</gene>
<comment type="subcellular location">
    <subcellularLocation>
        <location evidence="1">Nucleus</location>
    </subcellularLocation>
</comment>
<sequence>MAAADQCRLDNTGNCVAISSSTQPNWWDHDHLHAAAAAAAAGSHLSASSWPWHQHQHQQPNPNSNSSCDEDVSMSSTSFTNASNHSSLSVDSSRRLVDQRSASPNDDMNNIGEQVSDNQIWRQVLLSVGNNDLNSSMTHDVGENFLDALSSKNLSNTAMYEPACDYLKKLDNDSSNWEFTNSSSAAATMHASNLNNFERQININGSFSSENLSNLVSTWSIAPPEPQVANSPFFNLPQVSCYGANNNLMKVESAAQLAGANLHGRPFSSDNGSNIDYQIGHNNTMAADNSYYGSGNGLVMPDSYSSSNSARNFTDVISFNSRLGKPLMDHSHHAQKPSNFKSLINLSDNISKKQGLQTSSPTRMSGRGQGTANESAGKKKRTDESSTSSEIVLKKPKQETSAVNSSSSVKMQAPKVKVADKITALQQIVSPFGKTDTASVLYEAIQYIKFLQDQVQVLLSSPYLKTNPHKDPWGKLDQIRGDHHPKVDLKSRGLCLVPTSCTPPVYRENTGSDYWTPTYRGCLYR</sequence>
<evidence type="ECO:0000256" key="1">
    <source>
        <dbReference type="ARBA" id="ARBA00004123"/>
    </source>
</evidence>
<evidence type="ECO:0000256" key="6">
    <source>
        <dbReference type="SAM" id="MobiDB-lite"/>
    </source>
</evidence>
<comment type="caution">
    <text evidence="8">The sequence shown here is derived from an EMBL/GenBank/DDBJ whole genome shotgun (WGS) entry which is preliminary data.</text>
</comment>
<dbReference type="Proteomes" id="UP000238479">
    <property type="component" value="Chromosome 4"/>
</dbReference>
<feature type="domain" description="BHLH" evidence="7">
    <location>
        <begin position="402"/>
        <end position="451"/>
    </location>
</feature>
<feature type="compositionally biased region" description="Low complexity" evidence="6">
    <location>
        <begin position="47"/>
        <end position="67"/>
    </location>
</feature>
<feature type="compositionally biased region" description="Polar residues" evidence="6">
    <location>
        <begin position="399"/>
        <end position="410"/>
    </location>
</feature>
<dbReference type="GO" id="GO:0000981">
    <property type="term" value="F:DNA-binding transcription factor activity, RNA polymerase II-specific"/>
    <property type="evidence" value="ECO:0007669"/>
    <property type="project" value="TreeGrafter"/>
</dbReference>
<keyword evidence="2" id="KW-0805">Transcription regulation</keyword>
<keyword evidence="9" id="KW-1185">Reference proteome</keyword>
<proteinExistence type="predicted"/>
<dbReference type="InterPro" id="IPR045843">
    <property type="entry name" value="IND-like"/>
</dbReference>
<evidence type="ECO:0000256" key="4">
    <source>
        <dbReference type="ARBA" id="ARBA00023163"/>
    </source>
</evidence>
<evidence type="ECO:0000256" key="2">
    <source>
        <dbReference type="ARBA" id="ARBA00023015"/>
    </source>
</evidence>
<organism evidence="8 9">
    <name type="scientific">Rosa chinensis</name>
    <name type="common">China rose</name>
    <dbReference type="NCBI Taxonomy" id="74649"/>
    <lineage>
        <taxon>Eukaryota</taxon>
        <taxon>Viridiplantae</taxon>
        <taxon>Streptophyta</taxon>
        <taxon>Embryophyta</taxon>
        <taxon>Tracheophyta</taxon>
        <taxon>Spermatophyta</taxon>
        <taxon>Magnoliopsida</taxon>
        <taxon>eudicotyledons</taxon>
        <taxon>Gunneridae</taxon>
        <taxon>Pentapetalae</taxon>
        <taxon>rosids</taxon>
        <taxon>fabids</taxon>
        <taxon>Rosales</taxon>
        <taxon>Rosaceae</taxon>
        <taxon>Rosoideae</taxon>
        <taxon>Rosoideae incertae sedis</taxon>
        <taxon>Rosa</taxon>
    </lineage>
</organism>
<dbReference type="PROSITE" id="PS50888">
    <property type="entry name" value="BHLH"/>
    <property type="match status" value="1"/>
</dbReference>
<dbReference type="EMBL" id="PDCK01000042">
    <property type="protein sequence ID" value="PRQ41328.1"/>
    <property type="molecule type" value="Genomic_DNA"/>
</dbReference>
<dbReference type="Gramene" id="PRQ41328">
    <property type="protein sequence ID" value="PRQ41328"/>
    <property type="gene ID" value="RchiOBHm_Chr4g0445691"/>
</dbReference>
<dbReference type="SUPFAM" id="SSF47459">
    <property type="entry name" value="HLH, helix-loop-helix DNA-binding domain"/>
    <property type="match status" value="1"/>
</dbReference>
<dbReference type="InterPro" id="IPR036638">
    <property type="entry name" value="HLH_DNA-bd_sf"/>
</dbReference>
<keyword evidence="4" id="KW-0804">Transcription</keyword>
<name>A0A2P6R4J2_ROSCH</name>
<dbReference type="GO" id="GO:0005634">
    <property type="term" value="C:nucleus"/>
    <property type="evidence" value="ECO:0007669"/>
    <property type="project" value="UniProtKB-SubCell"/>
</dbReference>
<evidence type="ECO:0000256" key="5">
    <source>
        <dbReference type="ARBA" id="ARBA00023242"/>
    </source>
</evidence>
<feature type="compositionally biased region" description="Polar residues" evidence="6">
    <location>
        <begin position="73"/>
        <end position="85"/>
    </location>
</feature>
<evidence type="ECO:0000256" key="3">
    <source>
        <dbReference type="ARBA" id="ARBA00023125"/>
    </source>
</evidence>
<feature type="region of interest" description="Disordered" evidence="6">
    <location>
        <begin position="353"/>
        <end position="410"/>
    </location>
</feature>